<keyword evidence="3" id="KW-1185">Reference proteome</keyword>
<dbReference type="SUPFAM" id="SSF56784">
    <property type="entry name" value="HAD-like"/>
    <property type="match status" value="1"/>
</dbReference>
<accession>A0A3M0BIV6</accession>
<sequence>MQKVFLSDFDGTITERDVIHSIMENFAPPIWKNILNELMTGKIDIDIGIKKMFNLIPSDKKEEIINWVLENIKIREGFEDFLDFLNENNILFVILSGGIDFYINPLIEPYKDKIYKIYSNKAIFKKDYIDVEFIYKCDGVCKRSCGVCKPYIIKKDFKNYFKFYAGDGITDLTASEYVDFIFATGSLQKYLKNKDFFSFDNFYQIREFINEKFILEKVKGI</sequence>
<dbReference type="InterPro" id="IPR036412">
    <property type="entry name" value="HAD-like_sf"/>
</dbReference>
<evidence type="ECO:0000256" key="1">
    <source>
        <dbReference type="ARBA" id="ARBA00022801"/>
    </source>
</evidence>
<dbReference type="Gene3D" id="3.90.1470.20">
    <property type="match status" value="1"/>
</dbReference>
<dbReference type="Proteomes" id="UP000280842">
    <property type="component" value="Unassembled WGS sequence"/>
</dbReference>
<evidence type="ECO:0000313" key="2">
    <source>
        <dbReference type="EMBL" id="RMA97087.1"/>
    </source>
</evidence>
<comment type="caution">
    <text evidence="2">The sequence shown here is derived from an EMBL/GenBank/DDBJ whole genome shotgun (WGS) entry which is preliminary data.</text>
</comment>
<dbReference type="GO" id="GO:0036424">
    <property type="term" value="F:L-phosphoserine phosphatase activity"/>
    <property type="evidence" value="ECO:0007669"/>
    <property type="project" value="TreeGrafter"/>
</dbReference>
<dbReference type="InterPro" id="IPR006384">
    <property type="entry name" value="HAD_hydro_PyrdxlP_Pase-like"/>
</dbReference>
<dbReference type="OrthoDB" id="9804940at2"/>
<dbReference type="Gene3D" id="3.40.50.1000">
    <property type="entry name" value="HAD superfamily/HAD-like"/>
    <property type="match status" value="1"/>
</dbReference>
<dbReference type="PANTHER" id="PTHR43344:SF21">
    <property type="entry name" value="POLYOL PHOSPHATE PHOSPHATASE PYP1"/>
    <property type="match status" value="1"/>
</dbReference>
<dbReference type="GO" id="GO:0005737">
    <property type="term" value="C:cytoplasm"/>
    <property type="evidence" value="ECO:0007669"/>
    <property type="project" value="TreeGrafter"/>
</dbReference>
<name>A0A3M0BIV6_9AQUI</name>
<dbReference type="PANTHER" id="PTHR43344">
    <property type="entry name" value="PHOSPHOSERINE PHOSPHATASE"/>
    <property type="match status" value="1"/>
</dbReference>
<reference evidence="2 3" key="1">
    <citation type="submission" date="2018-10" db="EMBL/GenBank/DDBJ databases">
        <title>Genomic Encyclopedia of Archaeal and Bacterial Type Strains, Phase II (KMG-II): from individual species to whole genera.</title>
        <authorList>
            <person name="Goeker M."/>
        </authorList>
    </citation>
    <scope>NUCLEOTIDE SEQUENCE [LARGE SCALE GENOMIC DNA]</scope>
    <source>
        <strain evidence="2 3">VM1</strain>
    </source>
</reference>
<dbReference type="RefSeq" id="WP_121922879.1">
    <property type="nucleotide sequence ID" value="NZ_REFO01000011.1"/>
</dbReference>
<keyword evidence="1" id="KW-0378">Hydrolase</keyword>
<organism evidence="2 3">
    <name type="scientific">Hydrogenothermus marinus</name>
    <dbReference type="NCBI Taxonomy" id="133270"/>
    <lineage>
        <taxon>Bacteria</taxon>
        <taxon>Pseudomonadati</taxon>
        <taxon>Aquificota</taxon>
        <taxon>Aquificia</taxon>
        <taxon>Aquificales</taxon>
        <taxon>Hydrogenothermaceae</taxon>
        <taxon>Hydrogenothermus</taxon>
    </lineage>
</organism>
<dbReference type="InterPro" id="IPR050582">
    <property type="entry name" value="HAD-like_SerB"/>
</dbReference>
<dbReference type="Pfam" id="PF12710">
    <property type="entry name" value="HAD"/>
    <property type="match status" value="1"/>
</dbReference>
<dbReference type="GO" id="GO:0000287">
    <property type="term" value="F:magnesium ion binding"/>
    <property type="evidence" value="ECO:0007669"/>
    <property type="project" value="TreeGrafter"/>
</dbReference>
<protein>
    <submittedName>
        <fullName evidence="2">2-hydroxy-3-keto-5-methylthiopentenyl-1-phosphate phosphatase</fullName>
    </submittedName>
</protein>
<dbReference type="NCBIfam" id="TIGR01489">
    <property type="entry name" value="DKMTPPase-SF"/>
    <property type="match status" value="1"/>
</dbReference>
<proteinExistence type="predicted"/>
<evidence type="ECO:0000313" key="3">
    <source>
        <dbReference type="Proteomes" id="UP000280842"/>
    </source>
</evidence>
<dbReference type="AlphaFoldDB" id="A0A3M0BIV6"/>
<dbReference type="EMBL" id="REFO01000011">
    <property type="protein sequence ID" value="RMA97087.1"/>
    <property type="molecule type" value="Genomic_DNA"/>
</dbReference>
<gene>
    <name evidence="2" type="ORF">CLV39_0741</name>
</gene>
<dbReference type="InterPro" id="IPR023214">
    <property type="entry name" value="HAD_sf"/>
</dbReference>
<dbReference type="NCBIfam" id="TIGR01488">
    <property type="entry name" value="HAD-SF-IB"/>
    <property type="match status" value="1"/>
</dbReference>
<dbReference type="GO" id="GO:0006564">
    <property type="term" value="P:L-serine biosynthetic process"/>
    <property type="evidence" value="ECO:0007669"/>
    <property type="project" value="TreeGrafter"/>
</dbReference>